<name>M0MJC9_9EURY</name>
<dbReference type="InterPro" id="IPR008407">
    <property type="entry name" value="Brnchd-chn_aa_trnsp_AzlD"/>
</dbReference>
<dbReference type="InParanoid" id="M0MJC9"/>
<dbReference type="RefSeq" id="WP_006077368.1">
    <property type="nucleotide sequence ID" value="NZ_AOMD01000018.1"/>
</dbReference>
<dbReference type="Pfam" id="PF05437">
    <property type="entry name" value="AzlD"/>
    <property type="match status" value="1"/>
</dbReference>
<protein>
    <submittedName>
        <fullName evidence="2">Branched-chain amino acid ABC transporter</fullName>
    </submittedName>
</protein>
<comment type="caution">
    <text evidence="2">The sequence shown here is derived from an EMBL/GenBank/DDBJ whole genome shotgun (WGS) entry which is preliminary data.</text>
</comment>
<dbReference type="OrthoDB" id="204801at2157"/>
<gene>
    <name evidence="2" type="ORF">C449_07580</name>
</gene>
<reference evidence="2 3" key="1">
    <citation type="journal article" date="2014" name="PLoS Genet.">
        <title>Phylogenetically driven sequencing of extremely halophilic archaea reveals strategies for static and dynamic osmo-response.</title>
        <authorList>
            <person name="Becker E.A."/>
            <person name="Seitzer P.M."/>
            <person name="Tritt A."/>
            <person name="Larsen D."/>
            <person name="Krusor M."/>
            <person name="Yao A.I."/>
            <person name="Wu D."/>
            <person name="Madern D."/>
            <person name="Eisen J.A."/>
            <person name="Darling A.E."/>
            <person name="Facciotti M.T."/>
        </authorList>
    </citation>
    <scope>NUCLEOTIDE SEQUENCE [LARGE SCALE GENOMIC DNA]</scope>
    <source>
        <strain evidence="2 3">DSM 5350</strain>
    </source>
</reference>
<feature type="transmembrane region" description="Helical" evidence="1">
    <location>
        <begin position="45"/>
        <end position="63"/>
    </location>
</feature>
<feature type="transmembrane region" description="Helical" evidence="1">
    <location>
        <begin position="12"/>
        <end position="33"/>
    </location>
</feature>
<accession>M0MJC9</accession>
<proteinExistence type="predicted"/>
<sequence>MGSALALDPAVLTLIAGMAVVTYATKAGGLWLVGRVDLSERAEAGLDVLPGAVVVAFVAPALANGGVPEWVAAAATVAVARKTGNLLLSLAVGVGTVLAVRQVV</sequence>
<evidence type="ECO:0000256" key="1">
    <source>
        <dbReference type="SAM" id="Phobius"/>
    </source>
</evidence>
<dbReference type="Proteomes" id="UP000011669">
    <property type="component" value="Unassembled WGS sequence"/>
</dbReference>
<keyword evidence="1" id="KW-0812">Transmembrane</keyword>
<keyword evidence="3" id="KW-1185">Reference proteome</keyword>
<evidence type="ECO:0000313" key="2">
    <source>
        <dbReference type="EMBL" id="EMA45463.1"/>
    </source>
</evidence>
<dbReference type="STRING" id="1227455.C449_07580"/>
<organism evidence="2 3">
    <name type="scientific">Halococcus saccharolyticus DSM 5350</name>
    <dbReference type="NCBI Taxonomy" id="1227455"/>
    <lineage>
        <taxon>Archaea</taxon>
        <taxon>Methanobacteriati</taxon>
        <taxon>Methanobacteriota</taxon>
        <taxon>Stenosarchaea group</taxon>
        <taxon>Halobacteria</taxon>
        <taxon>Halobacteriales</taxon>
        <taxon>Halococcaceae</taxon>
        <taxon>Halococcus</taxon>
    </lineage>
</organism>
<keyword evidence="1" id="KW-0472">Membrane</keyword>
<dbReference type="EMBL" id="AOMD01000018">
    <property type="protein sequence ID" value="EMA45463.1"/>
    <property type="molecule type" value="Genomic_DNA"/>
</dbReference>
<dbReference type="AlphaFoldDB" id="M0MJC9"/>
<keyword evidence="1" id="KW-1133">Transmembrane helix</keyword>
<dbReference type="PATRIC" id="fig|1227455.4.peg.1550"/>
<feature type="transmembrane region" description="Helical" evidence="1">
    <location>
        <begin position="83"/>
        <end position="100"/>
    </location>
</feature>
<evidence type="ECO:0000313" key="3">
    <source>
        <dbReference type="Proteomes" id="UP000011669"/>
    </source>
</evidence>